<evidence type="ECO:0000313" key="1">
    <source>
        <dbReference type="EMBL" id="KPL73179.1"/>
    </source>
</evidence>
<dbReference type="EMBL" id="LGCK01000006">
    <property type="protein sequence ID" value="KPL73179.1"/>
    <property type="molecule type" value="Genomic_DNA"/>
</dbReference>
<keyword evidence="2" id="KW-1185">Reference proteome</keyword>
<comment type="caution">
    <text evidence="1">The sequence shown here is derived from an EMBL/GenBank/DDBJ whole genome shotgun (WGS) entry which is preliminary data.</text>
</comment>
<protein>
    <recommendedName>
        <fullName evidence="3">DUF3052 domain-containing protein</fullName>
    </recommendedName>
</protein>
<evidence type="ECO:0008006" key="3">
    <source>
        <dbReference type="Google" id="ProtNLM"/>
    </source>
</evidence>
<dbReference type="RefSeq" id="WP_062421565.1">
    <property type="nucleotide sequence ID" value="NZ_BBYA01000009.1"/>
</dbReference>
<accession>A0A0P6WSJ8</accession>
<organism evidence="1 2">
    <name type="scientific">Leptolinea tardivitalis</name>
    <dbReference type="NCBI Taxonomy" id="229920"/>
    <lineage>
        <taxon>Bacteria</taxon>
        <taxon>Bacillati</taxon>
        <taxon>Chloroflexota</taxon>
        <taxon>Anaerolineae</taxon>
        <taxon>Anaerolineales</taxon>
        <taxon>Anaerolineaceae</taxon>
        <taxon>Leptolinea</taxon>
    </lineage>
</organism>
<proteinExistence type="predicted"/>
<dbReference type="STRING" id="229920.ADM99_02750"/>
<name>A0A0P6WSJ8_9CHLR</name>
<dbReference type="AlphaFoldDB" id="A0A0P6WSJ8"/>
<dbReference type="Proteomes" id="UP000050430">
    <property type="component" value="Unassembled WGS sequence"/>
</dbReference>
<sequence>MGTPLSKKLQIKAGVTLHVVNVPHNLKEILIKDLEPTPVDFSGLEKPEAILIFVQNRQQVEEKIKQIMSVLKSVSLIWLAYPKGTSGVETDINRDILWKMMASYGYKPARMIAINEIWSGMRFSKI</sequence>
<reference evidence="1 2" key="1">
    <citation type="submission" date="2015-07" db="EMBL/GenBank/DDBJ databases">
        <title>Genome sequence of Leptolinea tardivitalis DSM 16556.</title>
        <authorList>
            <person name="Hemp J."/>
            <person name="Ward L.M."/>
            <person name="Pace L.A."/>
            <person name="Fischer W.W."/>
        </authorList>
    </citation>
    <scope>NUCLEOTIDE SEQUENCE [LARGE SCALE GENOMIC DNA]</scope>
    <source>
        <strain evidence="1 2">YMTK-2</strain>
    </source>
</reference>
<gene>
    <name evidence="1" type="ORF">ADM99_02750</name>
</gene>
<dbReference type="OrthoDB" id="165167at2"/>
<evidence type="ECO:0000313" key="2">
    <source>
        <dbReference type="Proteomes" id="UP000050430"/>
    </source>
</evidence>